<dbReference type="EMBL" id="KZ613951">
    <property type="protein sequence ID" value="PMD36311.1"/>
    <property type="molecule type" value="Genomic_DNA"/>
</dbReference>
<gene>
    <name evidence="2" type="ORF">L207DRAFT_105747</name>
</gene>
<reference evidence="2 3" key="1">
    <citation type="submission" date="2016-04" db="EMBL/GenBank/DDBJ databases">
        <title>A degradative enzymes factory behind the ericoid mycorrhizal symbiosis.</title>
        <authorList>
            <consortium name="DOE Joint Genome Institute"/>
            <person name="Martino E."/>
            <person name="Morin E."/>
            <person name="Grelet G."/>
            <person name="Kuo A."/>
            <person name="Kohler A."/>
            <person name="Daghino S."/>
            <person name="Barry K."/>
            <person name="Choi C."/>
            <person name="Cichocki N."/>
            <person name="Clum A."/>
            <person name="Copeland A."/>
            <person name="Hainaut M."/>
            <person name="Haridas S."/>
            <person name="Labutti K."/>
            <person name="Lindquist E."/>
            <person name="Lipzen A."/>
            <person name="Khouja H.-R."/>
            <person name="Murat C."/>
            <person name="Ohm R."/>
            <person name="Olson A."/>
            <person name="Spatafora J."/>
            <person name="Veneault-Fourrey C."/>
            <person name="Henrissat B."/>
            <person name="Grigoriev I."/>
            <person name="Martin F."/>
            <person name="Perotto S."/>
        </authorList>
    </citation>
    <scope>NUCLEOTIDE SEQUENCE [LARGE SCALE GENOMIC DNA]</scope>
    <source>
        <strain evidence="2 3">F</strain>
    </source>
</reference>
<name>A0A2J6RCS8_HYAVF</name>
<evidence type="ECO:0000256" key="1">
    <source>
        <dbReference type="SAM" id="MobiDB-lite"/>
    </source>
</evidence>
<evidence type="ECO:0000313" key="2">
    <source>
        <dbReference type="EMBL" id="PMD36311.1"/>
    </source>
</evidence>
<feature type="region of interest" description="Disordered" evidence="1">
    <location>
        <begin position="113"/>
        <end position="139"/>
    </location>
</feature>
<sequence>MIGVSSCSPGKRKPIEPTSPIPILPSPIHLSKQLSFVKLVQSIHLLSRNLEVTFSASNLQDLQLFQLGSATRLPLPDCRRPDRRSFAAVLIIVIAHLGIADWTSQILRRRDYSAPSQCSDSPSSFSNRSNFPDSALLEP</sequence>
<protein>
    <submittedName>
        <fullName evidence="2">Uncharacterized protein</fullName>
    </submittedName>
</protein>
<organism evidence="2 3">
    <name type="scientific">Hyaloscypha variabilis (strain UAMH 11265 / GT02V1 / F)</name>
    <name type="common">Meliniomyces variabilis</name>
    <dbReference type="NCBI Taxonomy" id="1149755"/>
    <lineage>
        <taxon>Eukaryota</taxon>
        <taxon>Fungi</taxon>
        <taxon>Dikarya</taxon>
        <taxon>Ascomycota</taxon>
        <taxon>Pezizomycotina</taxon>
        <taxon>Leotiomycetes</taxon>
        <taxon>Helotiales</taxon>
        <taxon>Hyaloscyphaceae</taxon>
        <taxon>Hyaloscypha</taxon>
        <taxon>Hyaloscypha variabilis</taxon>
    </lineage>
</organism>
<proteinExistence type="predicted"/>
<dbReference type="Proteomes" id="UP000235786">
    <property type="component" value="Unassembled WGS sequence"/>
</dbReference>
<evidence type="ECO:0000313" key="3">
    <source>
        <dbReference type="Proteomes" id="UP000235786"/>
    </source>
</evidence>
<accession>A0A2J6RCS8</accession>
<keyword evidence="3" id="KW-1185">Reference proteome</keyword>
<dbReference type="AlphaFoldDB" id="A0A2J6RCS8"/>